<evidence type="ECO:0000313" key="1">
    <source>
        <dbReference type="EMBL" id="QFS44722.1"/>
    </source>
</evidence>
<proteinExistence type="predicted"/>
<accession>A0A5P8VWC2</accession>
<reference evidence="1 2" key="1">
    <citation type="submission" date="2019-10" db="EMBL/GenBank/DDBJ databases">
        <title>Genomic and transcriptomic insights into the perfect genentic adaptation of a filamentous nitrogen-fixing cyanobacterium to rice fields.</title>
        <authorList>
            <person name="Chen Z."/>
        </authorList>
    </citation>
    <scope>NUCLEOTIDE SEQUENCE [LARGE SCALE GENOMIC DNA]</scope>
    <source>
        <strain evidence="1">CCNUC1</strain>
    </source>
</reference>
<dbReference type="AlphaFoldDB" id="A0A5P8VWC2"/>
<dbReference type="RefSeq" id="WP_152588752.1">
    <property type="nucleotide sequence ID" value="NZ_CP045226.1"/>
</dbReference>
<dbReference type="EMBL" id="CP045226">
    <property type="protein sequence ID" value="QFS44722.1"/>
    <property type="molecule type" value="Genomic_DNA"/>
</dbReference>
<sequence length="92" mass="10290">MTLIEIQNVVINNSYVAVVRLDNQKVSGEKSVSVPLATPHFSSFKCDSIAQNIYYYKRIGFTGQAGITLQDYFMSFNNVIDLLPQHQESSVG</sequence>
<dbReference type="KEGG" id="nsh:GXM_02197"/>
<keyword evidence="2" id="KW-1185">Reference proteome</keyword>
<evidence type="ECO:0000313" key="2">
    <source>
        <dbReference type="Proteomes" id="UP000326678"/>
    </source>
</evidence>
<organism evidence="1 2">
    <name type="scientific">Nostoc sphaeroides CCNUC1</name>
    <dbReference type="NCBI Taxonomy" id="2653204"/>
    <lineage>
        <taxon>Bacteria</taxon>
        <taxon>Bacillati</taxon>
        <taxon>Cyanobacteriota</taxon>
        <taxon>Cyanophyceae</taxon>
        <taxon>Nostocales</taxon>
        <taxon>Nostocaceae</taxon>
        <taxon>Nostoc</taxon>
    </lineage>
</organism>
<gene>
    <name evidence="1" type="ORF">GXM_02197</name>
</gene>
<name>A0A5P8VWC2_9NOSO</name>
<dbReference type="Proteomes" id="UP000326678">
    <property type="component" value="Chromosome Gxm1"/>
</dbReference>
<protein>
    <submittedName>
        <fullName evidence="1">Uncharacterized protein</fullName>
    </submittedName>
</protein>